<keyword evidence="2" id="KW-0805">Transcription regulation</keyword>
<dbReference type="FunFam" id="1.10.10.10:FF:000001">
    <property type="entry name" value="LysR family transcriptional regulator"/>
    <property type="match status" value="1"/>
</dbReference>
<dbReference type="InterPro" id="IPR000847">
    <property type="entry name" value="LysR_HTH_N"/>
</dbReference>
<evidence type="ECO:0000256" key="3">
    <source>
        <dbReference type="ARBA" id="ARBA00023125"/>
    </source>
</evidence>
<accession>A0A366IVX4</accession>
<proteinExistence type="inferred from homology"/>
<dbReference type="GO" id="GO:0000976">
    <property type="term" value="F:transcription cis-regulatory region binding"/>
    <property type="evidence" value="ECO:0007669"/>
    <property type="project" value="TreeGrafter"/>
</dbReference>
<dbReference type="AlphaFoldDB" id="A0A366IVX4"/>
<evidence type="ECO:0000259" key="5">
    <source>
        <dbReference type="PROSITE" id="PS50931"/>
    </source>
</evidence>
<dbReference type="PANTHER" id="PTHR30126:SF21">
    <property type="entry name" value="TRANSCRIPTIONAL REGULATOR-RELATED"/>
    <property type="match status" value="1"/>
</dbReference>
<dbReference type="EMBL" id="QNSE01000021">
    <property type="protein sequence ID" value="RBP78229.1"/>
    <property type="molecule type" value="Genomic_DNA"/>
</dbReference>
<dbReference type="PANTHER" id="PTHR30126">
    <property type="entry name" value="HTH-TYPE TRANSCRIPTIONAL REGULATOR"/>
    <property type="match status" value="1"/>
</dbReference>
<dbReference type="RefSeq" id="WP_158601383.1">
    <property type="nucleotide sequence ID" value="NZ_QNSE01000021.1"/>
</dbReference>
<comment type="similarity">
    <text evidence="1">Belongs to the LysR transcriptional regulatory family.</text>
</comment>
<dbReference type="GO" id="GO:0003700">
    <property type="term" value="F:DNA-binding transcription factor activity"/>
    <property type="evidence" value="ECO:0007669"/>
    <property type="project" value="InterPro"/>
</dbReference>
<dbReference type="Gene3D" id="1.10.10.10">
    <property type="entry name" value="Winged helix-like DNA-binding domain superfamily/Winged helix DNA-binding domain"/>
    <property type="match status" value="1"/>
</dbReference>
<gene>
    <name evidence="6" type="ORF">DFP80_12117</name>
</gene>
<dbReference type="PROSITE" id="PS50931">
    <property type="entry name" value="HTH_LYSR"/>
    <property type="match status" value="1"/>
</dbReference>
<dbReference type="SUPFAM" id="SSF46785">
    <property type="entry name" value="Winged helix' DNA-binding domain"/>
    <property type="match status" value="1"/>
</dbReference>
<protein>
    <submittedName>
        <fullName evidence="6">LysR family transcriptional regulator</fullName>
    </submittedName>
</protein>
<reference evidence="6 7" key="1">
    <citation type="submission" date="2018-06" db="EMBL/GenBank/DDBJ databases">
        <title>Genomic Encyclopedia of Type Strains, Phase III (KMG-III): the genomes of soil and plant-associated and newly described type strains.</title>
        <authorList>
            <person name="Whitman W."/>
        </authorList>
    </citation>
    <scope>NUCLEOTIDE SEQUENCE [LARGE SCALE GENOMIC DNA]</scope>
    <source>
        <strain evidence="6 7">CECT 7377</strain>
    </source>
</reference>
<keyword evidence="4" id="KW-0804">Transcription</keyword>
<dbReference type="InterPro" id="IPR036390">
    <property type="entry name" value="WH_DNA-bd_sf"/>
</dbReference>
<dbReference type="Proteomes" id="UP000252792">
    <property type="component" value="Unassembled WGS sequence"/>
</dbReference>
<dbReference type="InterPro" id="IPR005119">
    <property type="entry name" value="LysR_subst-bd"/>
</dbReference>
<evidence type="ECO:0000256" key="4">
    <source>
        <dbReference type="ARBA" id="ARBA00023163"/>
    </source>
</evidence>
<dbReference type="InterPro" id="IPR036388">
    <property type="entry name" value="WH-like_DNA-bd_sf"/>
</dbReference>
<evidence type="ECO:0000256" key="2">
    <source>
        <dbReference type="ARBA" id="ARBA00023015"/>
    </source>
</evidence>
<evidence type="ECO:0000313" key="6">
    <source>
        <dbReference type="EMBL" id="RBP78229.1"/>
    </source>
</evidence>
<sequence length="283" mass="32309">MDIEQTKTFLEIIHAGTFARAAERLHVTQTTVTARVQALESALACTLFIRNRAGAKLTKSGEAFVQPAKKMMEAWEQAKQICGNEDYQAKQTLKVGGEISLWNPILIDWLLALADDMPHLMINSQVSTTDMLYQSLQKQTIDAIIVHSPRYLPGLVVEQIAEEKLIHVESGKQNFPDLFIEWGEEFTLQFDRCVPFNRQTAMQFSLGPMALKYLLAKGGNGYFRTRVVDHYLKEGLLHKVKSAAEFTYPIYLVYHKNTRLPDTFEQAKEYLLEKGKSFSNWMI</sequence>
<dbReference type="Pfam" id="PF03466">
    <property type="entry name" value="LysR_substrate"/>
    <property type="match status" value="1"/>
</dbReference>
<evidence type="ECO:0000313" key="7">
    <source>
        <dbReference type="Proteomes" id="UP000252792"/>
    </source>
</evidence>
<name>A0A366IVX4_9GAMM</name>
<keyword evidence="3" id="KW-0238">DNA-binding</keyword>
<organism evidence="6 7">
    <name type="scientific">Marinomonas rhizomae</name>
    <dbReference type="NCBI Taxonomy" id="491948"/>
    <lineage>
        <taxon>Bacteria</taxon>
        <taxon>Pseudomonadati</taxon>
        <taxon>Pseudomonadota</taxon>
        <taxon>Gammaproteobacteria</taxon>
        <taxon>Oceanospirillales</taxon>
        <taxon>Oceanospirillaceae</taxon>
        <taxon>Marinomonas</taxon>
    </lineage>
</organism>
<dbReference type="PRINTS" id="PR00039">
    <property type="entry name" value="HTHLYSR"/>
</dbReference>
<evidence type="ECO:0000256" key="1">
    <source>
        <dbReference type="ARBA" id="ARBA00009437"/>
    </source>
</evidence>
<feature type="domain" description="HTH lysR-type" evidence="5">
    <location>
        <begin position="1"/>
        <end position="58"/>
    </location>
</feature>
<keyword evidence="7" id="KW-1185">Reference proteome</keyword>
<dbReference type="Pfam" id="PF00126">
    <property type="entry name" value="HTH_1"/>
    <property type="match status" value="1"/>
</dbReference>
<comment type="caution">
    <text evidence="6">The sequence shown here is derived from an EMBL/GenBank/DDBJ whole genome shotgun (WGS) entry which is preliminary data.</text>
</comment>
<dbReference type="SUPFAM" id="SSF53850">
    <property type="entry name" value="Periplasmic binding protein-like II"/>
    <property type="match status" value="1"/>
</dbReference>